<reference evidence="2" key="1">
    <citation type="submission" date="2022-11" db="UniProtKB">
        <authorList>
            <consortium name="WormBaseParasite"/>
        </authorList>
    </citation>
    <scope>IDENTIFICATION</scope>
</reference>
<evidence type="ECO:0000313" key="2">
    <source>
        <dbReference type="WBParaSite" id="PSAMB.scaffold20004size766.g37992.t1"/>
    </source>
</evidence>
<dbReference type="Proteomes" id="UP000887566">
    <property type="component" value="Unplaced"/>
</dbReference>
<name>A0A914VJV2_9BILA</name>
<dbReference type="PANTHER" id="PTHR40254:SF1">
    <property type="entry name" value="BLR0577 PROTEIN"/>
    <property type="match status" value="1"/>
</dbReference>
<dbReference type="InterPro" id="IPR052189">
    <property type="entry name" value="L-asp_N-monooxygenase_NS-form"/>
</dbReference>
<accession>A0A914VJV2</accession>
<dbReference type="WBParaSite" id="PSAMB.scaffold20004size766.g37992.t1">
    <property type="protein sequence ID" value="PSAMB.scaffold20004size766.g37992.t1"/>
    <property type="gene ID" value="PSAMB.scaffold20004size766.g37992"/>
</dbReference>
<proteinExistence type="predicted"/>
<keyword evidence="1" id="KW-1185">Reference proteome</keyword>
<evidence type="ECO:0000313" key="1">
    <source>
        <dbReference type="Proteomes" id="UP000887566"/>
    </source>
</evidence>
<dbReference type="AlphaFoldDB" id="A0A914VJV2"/>
<protein>
    <submittedName>
        <fullName evidence="2">FAD-dependent oxidoreductase</fullName>
    </submittedName>
</protein>
<sequence length="255" mass="28815">GYHHNPFDAKKALESFDPKKDVVIIGTRKTAIDVSLRLFTEEKLEGKVTMVSHNGLMPSIYAKQFINQPLQYLHDYIGSVDGQLSLDALLPLFWKELSNVQGTNVTLASVAKSYKDISALDWLNQQIEECDRTLKPWQQVLVSIFPLIPTIWRRLSVTDQETFLKKYYSLFMAYAAGFPQDAAKEVRKLIEEDRLDVRGGLTKISATEDGQFEVQFENGDNLTTSQLFNATGAGYDISSLPVYRNMCEQGLIVAH</sequence>
<dbReference type="PANTHER" id="PTHR40254">
    <property type="entry name" value="BLR0577 PROTEIN"/>
    <property type="match status" value="1"/>
</dbReference>
<organism evidence="1 2">
    <name type="scientific">Plectus sambesii</name>
    <dbReference type="NCBI Taxonomy" id="2011161"/>
    <lineage>
        <taxon>Eukaryota</taxon>
        <taxon>Metazoa</taxon>
        <taxon>Ecdysozoa</taxon>
        <taxon>Nematoda</taxon>
        <taxon>Chromadorea</taxon>
        <taxon>Plectida</taxon>
        <taxon>Plectina</taxon>
        <taxon>Plectoidea</taxon>
        <taxon>Plectidae</taxon>
        <taxon>Plectus</taxon>
    </lineage>
</organism>